<dbReference type="PROSITE" id="PS50950">
    <property type="entry name" value="ZF_THAP"/>
    <property type="match status" value="1"/>
</dbReference>
<keyword evidence="3" id="KW-0862">Zinc</keyword>
<dbReference type="InterPro" id="IPR006612">
    <property type="entry name" value="THAP_Znf"/>
</dbReference>
<feature type="non-terminal residue" evidence="8">
    <location>
        <position position="1"/>
    </location>
</feature>
<evidence type="ECO:0000259" key="7">
    <source>
        <dbReference type="PROSITE" id="PS50950"/>
    </source>
</evidence>
<keyword evidence="1" id="KW-0479">Metal-binding</keyword>
<dbReference type="Pfam" id="PF05485">
    <property type="entry name" value="THAP"/>
    <property type="match status" value="1"/>
</dbReference>
<evidence type="ECO:0000256" key="2">
    <source>
        <dbReference type="ARBA" id="ARBA00022771"/>
    </source>
</evidence>
<feature type="domain" description="THAP-type" evidence="7">
    <location>
        <begin position="1"/>
        <end position="84"/>
    </location>
</feature>
<proteinExistence type="predicted"/>
<name>A0A836JF97_9HYME</name>
<keyword evidence="2 5" id="KW-0863">Zinc-finger</keyword>
<evidence type="ECO:0000313" key="8">
    <source>
        <dbReference type="EMBL" id="KAG5318295.1"/>
    </source>
</evidence>
<dbReference type="PANTHER" id="PTHR46927">
    <property type="entry name" value="AGAP005574-PA"/>
    <property type="match status" value="1"/>
</dbReference>
<evidence type="ECO:0000256" key="5">
    <source>
        <dbReference type="PROSITE-ProRule" id="PRU00309"/>
    </source>
</evidence>
<dbReference type="EMBL" id="JAANIA010001953">
    <property type="protein sequence ID" value="KAG5318295.1"/>
    <property type="molecule type" value="Genomic_DNA"/>
</dbReference>
<dbReference type="InterPro" id="IPR052224">
    <property type="entry name" value="THAP_domain_protein"/>
</dbReference>
<evidence type="ECO:0000256" key="1">
    <source>
        <dbReference type="ARBA" id="ARBA00022723"/>
    </source>
</evidence>
<evidence type="ECO:0000313" key="9">
    <source>
        <dbReference type="Proteomes" id="UP000668214"/>
    </source>
</evidence>
<comment type="caution">
    <text evidence="8">The sequence shown here is derived from an EMBL/GenBank/DDBJ whole genome shotgun (WGS) entry which is preliminary data.</text>
</comment>
<dbReference type="SMART" id="SM00980">
    <property type="entry name" value="THAP"/>
    <property type="match status" value="1"/>
</dbReference>
<dbReference type="GO" id="GO:0008270">
    <property type="term" value="F:zinc ion binding"/>
    <property type="evidence" value="ECO:0007669"/>
    <property type="project" value="UniProtKB-KW"/>
</dbReference>
<feature type="non-terminal residue" evidence="8">
    <location>
        <position position="288"/>
    </location>
</feature>
<dbReference type="Proteomes" id="UP000668214">
    <property type="component" value="Unassembled WGS sequence"/>
</dbReference>
<dbReference type="SUPFAM" id="SSF57716">
    <property type="entry name" value="Glucocorticoid receptor-like (DNA-binding domain)"/>
    <property type="match status" value="1"/>
</dbReference>
<evidence type="ECO:0000256" key="3">
    <source>
        <dbReference type="ARBA" id="ARBA00022833"/>
    </source>
</evidence>
<keyword evidence="9" id="KW-1185">Reference proteome</keyword>
<organism evidence="8 9">
    <name type="scientific">Pseudoatta argentina</name>
    <dbReference type="NCBI Taxonomy" id="621737"/>
    <lineage>
        <taxon>Eukaryota</taxon>
        <taxon>Metazoa</taxon>
        <taxon>Ecdysozoa</taxon>
        <taxon>Arthropoda</taxon>
        <taxon>Hexapoda</taxon>
        <taxon>Insecta</taxon>
        <taxon>Pterygota</taxon>
        <taxon>Neoptera</taxon>
        <taxon>Endopterygota</taxon>
        <taxon>Hymenoptera</taxon>
        <taxon>Apocrita</taxon>
        <taxon>Aculeata</taxon>
        <taxon>Formicoidea</taxon>
        <taxon>Formicidae</taxon>
        <taxon>Myrmicinae</taxon>
        <taxon>Pseudoatta</taxon>
    </lineage>
</organism>
<evidence type="ECO:0000256" key="6">
    <source>
        <dbReference type="SAM" id="Coils"/>
    </source>
</evidence>
<protein>
    <submittedName>
        <fullName evidence="8">THAP2 protein</fullName>
    </submittedName>
</protein>
<reference evidence="8" key="1">
    <citation type="submission" date="2020-02" db="EMBL/GenBank/DDBJ databases">
        <title>Relaxed selection underlies rapid genomic changes in the transitions from sociality to social parasitism in ants.</title>
        <authorList>
            <person name="Bi X."/>
        </authorList>
    </citation>
    <scope>NUCLEOTIDE SEQUENCE</scope>
    <source>
        <strain evidence="8">BGI-DK2014c</strain>
        <tissue evidence="8">Whole body</tissue>
    </source>
</reference>
<gene>
    <name evidence="8" type="primary">Thap2_1</name>
    <name evidence="8" type="ORF">G6Z78_0001036</name>
</gene>
<sequence>MVGCATPFCNNSVDKGYIMKTFPRNAERRALWAKNVSERYWGNGVKNWMPATNSFLCEVHFASDMWEPRTDVQKLKSNAYPTIFGYFLKKKLMENNIKQVLTENNQANNKTGSNESYQPLDIQLNESIAYIQKQECQVNKTSKKITFRYLDIQGCKTNFLDKCNEKVDRCKKLEDVNRKLRRNIIKMRKEIKILKNIIYISKNKFSNKYKLFTKKRCVRMWSNDIIQCALQLKFICGNNGYKELIRQGYPLPNTNIYTNITAKTRKFSISIKNIRTNVTISKNEETVL</sequence>
<dbReference type="PANTHER" id="PTHR46927:SF3">
    <property type="entry name" value="THAP-TYPE DOMAIN-CONTAINING PROTEIN"/>
    <property type="match status" value="1"/>
</dbReference>
<dbReference type="SMART" id="SM00692">
    <property type="entry name" value="DM3"/>
    <property type="match status" value="1"/>
</dbReference>
<feature type="coiled-coil region" evidence="6">
    <location>
        <begin position="163"/>
        <end position="197"/>
    </location>
</feature>
<accession>A0A836JF97</accession>
<dbReference type="GO" id="GO:0003677">
    <property type="term" value="F:DNA binding"/>
    <property type="evidence" value="ECO:0007669"/>
    <property type="project" value="UniProtKB-UniRule"/>
</dbReference>
<evidence type="ECO:0000256" key="4">
    <source>
        <dbReference type="ARBA" id="ARBA00023125"/>
    </source>
</evidence>
<keyword evidence="4 5" id="KW-0238">DNA-binding</keyword>
<dbReference type="AlphaFoldDB" id="A0A836JF97"/>
<keyword evidence="6" id="KW-0175">Coiled coil</keyword>